<dbReference type="AlphaFoldDB" id="A0ABC8JMD6"/>
<protein>
    <submittedName>
        <fullName evidence="1">Uncharacterized protein</fullName>
    </submittedName>
</protein>
<evidence type="ECO:0000313" key="2">
    <source>
        <dbReference type="Proteomes" id="UP001642260"/>
    </source>
</evidence>
<organism evidence="1 2">
    <name type="scientific">Eruca vesicaria subsp. sativa</name>
    <name type="common">Garden rocket</name>
    <name type="synonym">Eruca sativa</name>
    <dbReference type="NCBI Taxonomy" id="29727"/>
    <lineage>
        <taxon>Eukaryota</taxon>
        <taxon>Viridiplantae</taxon>
        <taxon>Streptophyta</taxon>
        <taxon>Embryophyta</taxon>
        <taxon>Tracheophyta</taxon>
        <taxon>Spermatophyta</taxon>
        <taxon>Magnoliopsida</taxon>
        <taxon>eudicotyledons</taxon>
        <taxon>Gunneridae</taxon>
        <taxon>Pentapetalae</taxon>
        <taxon>rosids</taxon>
        <taxon>malvids</taxon>
        <taxon>Brassicales</taxon>
        <taxon>Brassicaceae</taxon>
        <taxon>Brassiceae</taxon>
        <taxon>Eruca</taxon>
    </lineage>
</organism>
<gene>
    <name evidence="1" type="ORF">ERUC_LOCUS12506</name>
</gene>
<dbReference type="Proteomes" id="UP001642260">
    <property type="component" value="Unassembled WGS sequence"/>
</dbReference>
<dbReference type="EMBL" id="CAKOAT010118487">
    <property type="protein sequence ID" value="CAH8332008.1"/>
    <property type="molecule type" value="Genomic_DNA"/>
</dbReference>
<sequence length="103" mass="10972">MSFTTKEKAKMKPFISEDVAEAVIKPSASRRKKPRGFCSFLSLAGTFGVSVFKWWSGGVSDVSAAESAAAAASVHLVVVRFVDAAADADSAAAADWCSFHRRK</sequence>
<proteinExistence type="predicted"/>
<reference evidence="1 2" key="1">
    <citation type="submission" date="2022-03" db="EMBL/GenBank/DDBJ databases">
        <authorList>
            <person name="Macdonald S."/>
            <person name="Ahmed S."/>
            <person name="Newling K."/>
        </authorList>
    </citation>
    <scope>NUCLEOTIDE SEQUENCE [LARGE SCALE GENOMIC DNA]</scope>
</reference>
<name>A0ABC8JMD6_ERUVS</name>
<keyword evidence="2" id="KW-1185">Reference proteome</keyword>
<comment type="caution">
    <text evidence="1">The sequence shown here is derived from an EMBL/GenBank/DDBJ whole genome shotgun (WGS) entry which is preliminary data.</text>
</comment>
<accession>A0ABC8JMD6</accession>
<evidence type="ECO:0000313" key="1">
    <source>
        <dbReference type="EMBL" id="CAH8332008.1"/>
    </source>
</evidence>